<feature type="domain" description="Fibronectin type-III" evidence="5">
    <location>
        <begin position="241"/>
        <end position="338"/>
    </location>
</feature>
<feature type="domain" description="Fibronectin type-III" evidence="5">
    <location>
        <begin position="62"/>
        <end position="156"/>
    </location>
</feature>
<feature type="domain" description="Fibronectin type-III" evidence="5">
    <location>
        <begin position="937"/>
        <end position="1031"/>
    </location>
</feature>
<feature type="domain" description="Ig-like" evidence="4">
    <location>
        <begin position="1247"/>
        <end position="1336"/>
    </location>
</feature>
<dbReference type="PROSITE" id="PS50835">
    <property type="entry name" value="IG_LIKE"/>
    <property type="match status" value="4"/>
</dbReference>
<name>A0AAR2J785_PYGNA</name>
<protein>
    <recommendedName>
        <fullName evidence="8">Titin</fullName>
    </recommendedName>
</protein>
<dbReference type="Gene3D" id="2.60.40.10">
    <property type="entry name" value="Immunoglobulins"/>
    <property type="match status" value="15"/>
</dbReference>
<dbReference type="FunFam" id="2.60.40.10:FF:000112">
    <property type="entry name" value="Titin a"/>
    <property type="match status" value="1"/>
</dbReference>
<dbReference type="GO" id="GO:0045214">
    <property type="term" value="P:sarcomere organization"/>
    <property type="evidence" value="ECO:0007669"/>
    <property type="project" value="TreeGrafter"/>
</dbReference>
<feature type="domain" description="Fibronectin type-III" evidence="5">
    <location>
        <begin position="1131"/>
        <end position="1243"/>
    </location>
</feature>
<dbReference type="InterPro" id="IPR036179">
    <property type="entry name" value="Ig-like_dom_sf"/>
</dbReference>
<feature type="domain" description="Ig-like" evidence="4">
    <location>
        <begin position="1131"/>
        <end position="1202"/>
    </location>
</feature>
<dbReference type="InterPro" id="IPR007110">
    <property type="entry name" value="Ig-like_dom"/>
</dbReference>
<evidence type="ECO:0008006" key="8">
    <source>
        <dbReference type="Google" id="ProtNLM"/>
    </source>
</evidence>
<dbReference type="CDD" id="cd05748">
    <property type="entry name" value="Ig_Titin_like"/>
    <property type="match status" value="1"/>
</dbReference>
<evidence type="ECO:0000313" key="7">
    <source>
        <dbReference type="Proteomes" id="UP001501920"/>
    </source>
</evidence>
<feature type="domain" description="Ig-like" evidence="4">
    <location>
        <begin position="841"/>
        <end position="930"/>
    </location>
</feature>
<dbReference type="SUPFAM" id="SSF49265">
    <property type="entry name" value="Fibronectin type III"/>
    <property type="match status" value="6"/>
</dbReference>
<proteinExistence type="predicted"/>
<dbReference type="Ensembl" id="ENSPNAT00000085239.1">
    <property type="protein sequence ID" value="ENSPNAP00000047810.1"/>
    <property type="gene ID" value="ENSPNAG00000030379.1"/>
</dbReference>
<dbReference type="SMART" id="SM00408">
    <property type="entry name" value="IGc2"/>
    <property type="match status" value="4"/>
</dbReference>
<keyword evidence="1" id="KW-0677">Repeat</keyword>
<dbReference type="FunFam" id="2.60.40.10:FF:000547">
    <property type="entry name" value="Titin a"/>
    <property type="match status" value="1"/>
</dbReference>
<feature type="domain" description="Fibronectin type-III" evidence="5">
    <location>
        <begin position="1034"/>
        <end position="1127"/>
    </location>
</feature>
<organism evidence="6 7">
    <name type="scientific">Pygocentrus nattereri</name>
    <name type="common">Red-bellied piranha</name>
    <dbReference type="NCBI Taxonomy" id="42514"/>
    <lineage>
        <taxon>Eukaryota</taxon>
        <taxon>Metazoa</taxon>
        <taxon>Chordata</taxon>
        <taxon>Craniata</taxon>
        <taxon>Vertebrata</taxon>
        <taxon>Euteleostomi</taxon>
        <taxon>Actinopterygii</taxon>
        <taxon>Neopterygii</taxon>
        <taxon>Teleostei</taxon>
        <taxon>Ostariophysi</taxon>
        <taxon>Characiformes</taxon>
        <taxon>Characoidei</taxon>
        <taxon>Pygocentrus</taxon>
    </lineage>
</organism>
<dbReference type="PRINTS" id="PR00014">
    <property type="entry name" value="FNTYPEIII"/>
</dbReference>
<feature type="domain" description="Ig-like" evidence="4">
    <location>
        <begin position="442"/>
        <end position="529"/>
    </location>
</feature>
<dbReference type="InterPro" id="IPR003599">
    <property type="entry name" value="Ig_sub"/>
</dbReference>
<dbReference type="CDD" id="cd00063">
    <property type="entry name" value="FN3"/>
    <property type="match status" value="8"/>
</dbReference>
<dbReference type="FunFam" id="2.60.40.10:FF:000003">
    <property type="entry name" value="Titin isoform E"/>
    <property type="match status" value="2"/>
</dbReference>
<accession>A0AAR2J785</accession>
<dbReference type="GO" id="GO:0048738">
    <property type="term" value="P:cardiac muscle tissue development"/>
    <property type="evidence" value="ECO:0007669"/>
    <property type="project" value="TreeGrafter"/>
</dbReference>
<dbReference type="SMART" id="SM00409">
    <property type="entry name" value="IG"/>
    <property type="match status" value="5"/>
</dbReference>
<feature type="domain" description="Fibronectin type-III" evidence="5">
    <location>
        <begin position="342"/>
        <end position="438"/>
    </location>
</feature>
<dbReference type="InterPro" id="IPR003598">
    <property type="entry name" value="Ig_sub2"/>
</dbReference>
<evidence type="ECO:0000256" key="2">
    <source>
        <dbReference type="ARBA" id="ARBA00023319"/>
    </source>
</evidence>
<dbReference type="GO" id="GO:0031430">
    <property type="term" value="C:M band"/>
    <property type="evidence" value="ECO:0007669"/>
    <property type="project" value="TreeGrafter"/>
</dbReference>
<evidence type="ECO:0000259" key="5">
    <source>
        <dbReference type="PROSITE" id="PS50853"/>
    </source>
</evidence>
<dbReference type="FunFam" id="2.60.40.10:FF:000002">
    <property type="entry name" value="Titin a"/>
    <property type="match status" value="3"/>
</dbReference>
<reference evidence="6 7" key="1">
    <citation type="submission" date="2020-10" db="EMBL/GenBank/DDBJ databases">
        <title>Pygocentrus nattereri (red-bellied piranha) genome, fPygNat1, primary haplotype.</title>
        <authorList>
            <person name="Myers G."/>
            <person name="Meyer A."/>
            <person name="Karagic N."/>
            <person name="Pippel M."/>
            <person name="Winkler S."/>
            <person name="Tracey A."/>
            <person name="Wood J."/>
            <person name="Formenti G."/>
            <person name="Howe K."/>
            <person name="Fedrigo O."/>
            <person name="Jarvis E.D."/>
        </authorList>
    </citation>
    <scope>NUCLEOTIDE SEQUENCE [LARGE SCALE GENOMIC DNA]</scope>
</reference>
<dbReference type="Pfam" id="PF07679">
    <property type="entry name" value="I-set"/>
    <property type="match status" value="4"/>
</dbReference>
<dbReference type="GeneTree" id="ENSGT01150000286978"/>
<dbReference type="PROSITE" id="PS50853">
    <property type="entry name" value="FN3"/>
    <property type="match status" value="9"/>
</dbReference>
<dbReference type="PANTHER" id="PTHR14340:SF13">
    <property type="entry name" value="TITIN"/>
    <property type="match status" value="1"/>
</dbReference>
<dbReference type="FunFam" id="2.60.40.10:FF:000011">
    <property type="entry name" value="Titin b"/>
    <property type="match status" value="1"/>
</dbReference>
<evidence type="ECO:0000313" key="6">
    <source>
        <dbReference type="Ensembl" id="ENSPNAP00000047810.1"/>
    </source>
</evidence>
<dbReference type="FunFam" id="2.60.40.10:FF:000031">
    <property type="entry name" value="Myosin-binding protein C, slow type"/>
    <property type="match status" value="1"/>
</dbReference>
<evidence type="ECO:0000256" key="1">
    <source>
        <dbReference type="ARBA" id="ARBA00022737"/>
    </source>
</evidence>
<feature type="domain" description="Fibronectin type-III" evidence="5">
    <location>
        <begin position="741"/>
        <end position="837"/>
    </location>
</feature>
<feature type="domain" description="Fibronectin type-III" evidence="5">
    <location>
        <begin position="540"/>
        <end position="634"/>
    </location>
</feature>
<reference evidence="6" key="2">
    <citation type="submission" date="2025-08" db="UniProtKB">
        <authorList>
            <consortium name="Ensembl"/>
        </authorList>
    </citation>
    <scope>IDENTIFICATION</scope>
</reference>
<sequence>MKGDQELGNTIYREIKNTDSYTCLSVKEAKLADGGQYTLLLRNPGGEKAVQVNVSVLDKPGTPEGPIFITGVTCEQCCLAWKPPKQDGGSKIIHYIVERRESSRLIWTLVEPKVQTENLKVTKLLEGNEYIFRVLPVNKFGVGEPLQSDPVTIKDPFMLPDAPKGIEVSNVKKDSMVLSWEAPTTLKFTTRVNISNTPHSTILSIKEAARDDGGMYGMNVSNAVGQKDATIEIITLDKPGPPSGPVRFNDITVSSVTLSWDPPKYTGGCSVSNYIVQKRDTTTTTWENVSINKTLIQETKFKTSPLEEGMEYEFRVYGENIVGIGRCSKISEGYVARDPCDPPGTPEALHVSKNSITIQWTKPEYDGGSVITGYTVEKRDLPEGRWMKASFTNVIETQFTITGLTEGAKYDFRVIAKNAVGTISKPSYNSGPIVALDEVEPPKFSIDPEYTQTLIVNAGDTFKIDADVHGKPVPTIQWFKGDKEIENTIRCEIKNTDTRAMIVIKDALRQDGGNYTLQLTNVAGSQTVSFHVKVLDKPSPPEGPLHVTGVSSDKCTLSWRPPQHDGGSAITHYIIERRETSRLAWTMVSIDCKSTVYKVTSLLEGNEYMFRVMAVNSYGVSEPITSPSVIMKNPFVAPGSPQILEVTNIARDSMTICWSAPETDGGSEIVGYIVEKKDRSGIKWTRCNRQKVTDVCFRVQGLIEDHEYEFRVSAENAAGISEPSLPTSYYKASDPKYKPGPPTNAHVIDTTKSSISVTWGKPLNDGGSAIQGYIVEICKAEEEEWSMCTPPTGLRVNKFEITKLTEQQEYKVQVCAINKLGVGEPAVIPGTVKPEDKLEAPEIHLDSELRKGIVVRAGGSVRINVPFKGRPTPEINWTKDEGELSEKAVIEKGLNFTQLSIDSCDRKDSGKYTLTLQNSSGSVSEFVAVKVLDTPGAPQNLVVKDIKKDSVTLVWDAPLIDGGAKIKNYVVDKRESTRKAYANVTAKCSKTSFKVENLAEGAMYYFRVMAENEFGVGLPVETKTASKASEVPLPVGKVLLTDVTKASASLAWEKPEHDGGSRIVGYLIEMQPKGTDKWGVATSVKTCEGTVTGLTAGQEYLLRVLAYNEKGKSEPKLLAAPVIANDLTIEPSLKVQFSTYSVKSGDDLKLEIPVFGRPKPKVTWMKDGQTLKVTSRISTSNTPTSAILQITEANKDDLGKYTEFAITGLTADQQYEFRVTARNAAGIFSEPSDSTGPITTKDEIEPPSVSVDPKYKDVIVINAGENLVLEADIHGKPIPDVQWLKEGKEMDKTLRIEVKTTQKCASITIKDCTRLDSGHYDLVLTNSGGTKTVPITVRVLDRPAGVGELSDLSLFYRAI</sequence>
<dbReference type="InterPro" id="IPR003961">
    <property type="entry name" value="FN3_dom"/>
</dbReference>
<dbReference type="GO" id="GO:0008307">
    <property type="term" value="F:structural constituent of muscle"/>
    <property type="evidence" value="ECO:0007669"/>
    <property type="project" value="TreeGrafter"/>
</dbReference>
<dbReference type="FunFam" id="2.60.40.10:FF:000034">
    <property type="entry name" value="Titin isoform A"/>
    <property type="match status" value="1"/>
</dbReference>
<keyword evidence="7" id="KW-1185">Reference proteome</keyword>
<feature type="region of interest" description="Disordered" evidence="3">
    <location>
        <begin position="1228"/>
        <end position="1247"/>
    </location>
</feature>
<dbReference type="PANTHER" id="PTHR14340">
    <property type="entry name" value="MICROFIBRIL-ASSOCIATED GLYCOPROTEIN 3"/>
    <property type="match status" value="1"/>
</dbReference>
<gene>
    <name evidence="6" type="primary">ATP2A1</name>
</gene>
<reference evidence="6" key="3">
    <citation type="submission" date="2025-09" db="UniProtKB">
        <authorList>
            <consortium name="Ensembl"/>
        </authorList>
    </citation>
    <scope>IDENTIFICATION</scope>
</reference>
<dbReference type="SUPFAM" id="SSF48726">
    <property type="entry name" value="Immunoglobulin"/>
    <property type="match status" value="6"/>
</dbReference>
<dbReference type="Pfam" id="PF00041">
    <property type="entry name" value="fn3"/>
    <property type="match status" value="8"/>
</dbReference>
<dbReference type="SMART" id="SM00060">
    <property type="entry name" value="FN3"/>
    <property type="match status" value="10"/>
</dbReference>
<feature type="domain" description="Fibronectin type-III" evidence="5">
    <location>
        <begin position="637"/>
        <end position="735"/>
    </location>
</feature>
<keyword evidence="2" id="KW-0393">Immunoglobulin domain</keyword>
<dbReference type="Proteomes" id="UP001501920">
    <property type="component" value="Chromosome 6"/>
</dbReference>
<dbReference type="InterPro" id="IPR013098">
    <property type="entry name" value="Ig_I-set"/>
</dbReference>
<dbReference type="InterPro" id="IPR013783">
    <property type="entry name" value="Ig-like_fold"/>
</dbReference>
<dbReference type="FunFam" id="2.60.40.10:FF:000012">
    <property type="entry name" value="titin isoform X1"/>
    <property type="match status" value="2"/>
</dbReference>
<evidence type="ECO:0000259" key="4">
    <source>
        <dbReference type="PROSITE" id="PS50835"/>
    </source>
</evidence>
<evidence type="ECO:0000256" key="3">
    <source>
        <dbReference type="SAM" id="MobiDB-lite"/>
    </source>
</evidence>
<dbReference type="InterPro" id="IPR036116">
    <property type="entry name" value="FN3_sf"/>
</dbReference>